<accession>A0ABX2ZZC7</accession>
<proteinExistence type="inferred from homology"/>
<name>A0ABX2ZZC7_9BACI</name>
<dbReference type="RefSeq" id="WP_069033278.1">
    <property type="nucleotide sequence ID" value="NZ_MDKC01000008.1"/>
</dbReference>
<dbReference type="CDD" id="cd00431">
    <property type="entry name" value="cysteine_hydrolases"/>
    <property type="match status" value="1"/>
</dbReference>
<sequence>MDKKALIIIDYTNDFVADAGSLTCGKPAQEIEQSILQLTKNFIKNQDYVVFAVDVHDENDPFHPETKLFPPHNIRHTKGRDLYGGLMDLYNSSKGNSTIQWIDKTRYSAFAGTELEIKLNERGINELHLIGVCTDICVLHTAVDAYNKGYKIVVHEQAVASFNAAGHEWALSHFKNTLGAEIR</sequence>
<dbReference type="EMBL" id="MDKC01000008">
    <property type="protein sequence ID" value="ODG92418.1"/>
    <property type="molecule type" value="Genomic_DNA"/>
</dbReference>
<evidence type="ECO:0000313" key="4">
    <source>
        <dbReference type="EMBL" id="ODG92418.1"/>
    </source>
</evidence>
<comment type="similarity">
    <text evidence="1">Belongs to the isochorismatase family.</text>
</comment>
<reference evidence="4 5" key="1">
    <citation type="submission" date="2016-07" db="EMBL/GenBank/DDBJ databases">
        <authorList>
            <person name="Townsley L."/>
            <person name="Shank E.A."/>
        </authorList>
    </citation>
    <scope>NUCLEOTIDE SEQUENCE [LARGE SCALE GENOMIC DNA]</scope>
    <source>
        <strain evidence="4 5">CH01</strain>
    </source>
</reference>
<dbReference type="SUPFAM" id="SSF52499">
    <property type="entry name" value="Isochorismatase-like hydrolases"/>
    <property type="match status" value="1"/>
</dbReference>
<dbReference type="InterPro" id="IPR000868">
    <property type="entry name" value="Isochorismatase-like_dom"/>
</dbReference>
<evidence type="ECO:0000256" key="1">
    <source>
        <dbReference type="ARBA" id="ARBA00006336"/>
    </source>
</evidence>
<evidence type="ECO:0000256" key="2">
    <source>
        <dbReference type="ARBA" id="ARBA00022801"/>
    </source>
</evidence>
<dbReference type="PANTHER" id="PTHR43540">
    <property type="entry name" value="PEROXYUREIDOACRYLATE/UREIDOACRYLATE AMIDOHYDROLASE-RELATED"/>
    <property type="match status" value="1"/>
</dbReference>
<feature type="domain" description="Isochorismatase-like" evidence="3">
    <location>
        <begin position="5"/>
        <end position="177"/>
    </location>
</feature>
<organism evidence="4 5">
    <name type="scientific">Gottfriedia luciferensis</name>
    <dbReference type="NCBI Taxonomy" id="178774"/>
    <lineage>
        <taxon>Bacteria</taxon>
        <taxon>Bacillati</taxon>
        <taxon>Bacillota</taxon>
        <taxon>Bacilli</taxon>
        <taxon>Bacillales</taxon>
        <taxon>Bacillaceae</taxon>
        <taxon>Gottfriedia</taxon>
    </lineage>
</organism>
<keyword evidence="2" id="KW-0378">Hydrolase</keyword>
<comment type="caution">
    <text evidence="4">The sequence shown here is derived from an EMBL/GenBank/DDBJ whole genome shotgun (WGS) entry which is preliminary data.</text>
</comment>
<protein>
    <submittedName>
        <fullName evidence="4">Isochorismatase</fullName>
    </submittedName>
</protein>
<gene>
    <name evidence="4" type="ORF">BED47_19620</name>
</gene>
<dbReference type="Proteomes" id="UP000094580">
    <property type="component" value="Unassembled WGS sequence"/>
</dbReference>
<dbReference type="Pfam" id="PF00857">
    <property type="entry name" value="Isochorismatase"/>
    <property type="match status" value="1"/>
</dbReference>
<evidence type="ECO:0000313" key="5">
    <source>
        <dbReference type="Proteomes" id="UP000094580"/>
    </source>
</evidence>
<dbReference type="InterPro" id="IPR036380">
    <property type="entry name" value="Isochorismatase-like_sf"/>
</dbReference>
<keyword evidence="5" id="KW-1185">Reference proteome</keyword>
<evidence type="ECO:0000259" key="3">
    <source>
        <dbReference type="Pfam" id="PF00857"/>
    </source>
</evidence>
<dbReference type="Gene3D" id="3.40.50.850">
    <property type="entry name" value="Isochorismatase-like"/>
    <property type="match status" value="1"/>
</dbReference>
<dbReference type="InterPro" id="IPR050272">
    <property type="entry name" value="Isochorismatase-like_hydrls"/>
</dbReference>
<dbReference type="PANTHER" id="PTHR43540:SF10">
    <property type="entry name" value="ISOCHORISMATASE"/>
    <property type="match status" value="1"/>
</dbReference>